<dbReference type="RefSeq" id="WP_390309204.1">
    <property type="nucleotide sequence ID" value="NZ_JBHSNQ010000058.1"/>
</dbReference>
<dbReference type="CDD" id="cd00093">
    <property type="entry name" value="HTH_XRE"/>
    <property type="match status" value="1"/>
</dbReference>
<organism evidence="2 3">
    <name type="scientific">Ureibacillus suwonensis</name>
    <dbReference type="NCBI Taxonomy" id="313007"/>
    <lineage>
        <taxon>Bacteria</taxon>
        <taxon>Bacillati</taxon>
        <taxon>Bacillota</taxon>
        <taxon>Bacilli</taxon>
        <taxon>Bacillales</taxon>
        <taxon>Caryophanaceae</taxon>
        <taxon>Ureibacillus</taxon>
    </lineage>
</organism>
<comment type="caution">
    <text evidence="2">The sequence shown here is derived from an EMBL/GenBank/DDBJ whole genome shotgun (WGS) entry which is preliminary data.</text>
</comment>
<keyword evidence="3" id="KW-1185">Reference proteome</keyword>
<dbReference type="InterPro" id="IPR010982">
    <property type="entry name" value="Lambda_DNA-bd_dom_sf"/>
</dbReference>
<name>A0ABW0RDI9_9BACL</name>
<dbReference type="PROSITE" id="PS50943">
    <property type="entry name" value="HTH_CROC1"/>
    <property type="match status" value="1"/>
</dbReference>
<evidence type="ECO:0000259" key="1">
    <source>
        <dbReference type="PROSITE" id="PS50943"/>
    </source>
</evidence>
<proteinExistence type="predicted"/>
<dbReference type="Proteomes" id="UP001595978">
    <property type="component" value="Unassembled WGS sequence"/>
</dbReference>
<reference evidence="3" key="1">
    <citation type="journal article" date="2019" name="Int. J. Syst. Evol. Microbiol.">
        <title>The Global Catalogue of Microorganisms (GCM) 10K type strain sequencing project: providing services to taxonomists for standard genome sequencing and annotation.</title>
        <authorList>
            <consortium name="The Broad Institute Genomics Platform"/>
            <consortium name="The Broad Institute Genome Sequencing Center for Infectious Disease"/>
            <person name="Wu L."/>
            <person name="Ma J."/>
        </authorList>
    </citation>
    <scope>NUCLEOTIDE SEQUENCE [LARGE SCALE GENOMIC DNA]</scope>
    <source>
        <strain evidence="3">CCUG 56331</strain>
    </source>
</reference>
<dbReference type="InterPro" id="IPR001387">
    <property type="entry name" value="Cro/C1-type_HTH"/>
</dbReference>
<feature type="domain" description="HTH cro/C1-type" evidence="1">
    <location>
        <begin position="24"/>
        <end position="60"/>
    </location>
</feature>
<dbReference type="Gene3D" id="1.10.260.40">
    <property type="entry name" value="lambda repressor-like DNA-binding domains"/>
    <property type="match status" value="1"/>
</dbReference>
<dbReference type="EMBL" id="JBHSNQ010000058">
    <property type="protein sequence ID" value="MFC5541525.1"/>
    <property type="molecule type" value="Genomic_DNA"/>
</dbReference>
<protein>
    <submittedName>
        <fullName evidence="2">Helix-turn-helix transcriptional regulator</fullName>
    </submittedName>
</protein>
<gene>
    <name evidence="2" type="ORF">ACFPOH_07080</name>
</gene>
<dbReference type="SUPFAM" id="SSF47413">
    <property type="entry name" value="lambda repressor-like DNA-binding domains"/>
    <property type="match status" value="1"/>
</dbReference>
<evidence type="ECO:0000313" key="3">
    <source>
        <dbReference type="Proteomes" id="UP001595978"/>
    </source>
</evidence>
<sequence>MNAVKIMVGSKKDVVKQLSERFNINISESYYGMIEQGVRTPSLHIALAIAQLFDAEPSELFLDNNTTFCCENGMKNKTA</sequence>
<evidence type="ECO:0000313" key="2">
    <source>
        <dbReference type="EMBL" id="MFC5541525.1"/>
    </source>
</evidence>
<accession>A0ABW0RDI9</accession>
<dbReference type="Pfam" id="PF01381">
    <property type="entry name" value="HTH_3"/>
    <property type="match status" value="1"/>
</dbReference>